<proteinExistence type="predicted"/>
<gene>
    <name evidence="1" type="ORF">LD38_00125</name>
</gene>
<dbReference type="EMBL" id="JRFS01000001">
    <property type="protein sequence ID" value="PWE85068.1"/>
    <property type="molecule type" value="Genomic_DNA"/>
</dbReference>
<organism evidence="1 2">
    <name type="scientific">Agathobacter rectalis</name>
    <dbReference type="NCBI Taxonomy" id="39491"/>
    <lineage>
        <taxon>Bacteria</taxon>
        <taxon>Bacillati</taxon>
        <taxon>Bacillota</taxon>
        <taxon>Clostridia</taxon>
        <taxon>Lachnospirales</taxon>
        <taxon>Lachnospiraceae</taxon>
        <taxon>Agathobacter</taxon>
    </lineage>
</organism>
<protein>
    <submittedName>
        <fullName evidence="1">Uncharacterized protein</fullName>
    </submittedName>
</protein>
<evidence type="ECO:0000313" key="1">
    <source>
        <dbReference type="EMBL" id="PWE85068.1"/>
    </source>
</evidence>
<reference evidence="1 2" key="1">
    <citation type="submission" date="2014-09" db="EMBL/GenBank/DDBJ databases">
        <title>Butyrate-producing bacteria isolated from human gut.</title>
        <authorList>
            <person name="Zhang Q."/>
            <person name="Zhao L."/>
        </authorList>
    </citation>
    <scope>NUCLEOTIDE SEQUENCE [LARGE SCALE GENOMIC DNA]</scope>
    <source>
        <strain evidence="1 2">R22</strain>
    </source>
</reference>
<accession>A0A2U2EKP5</accession>
<comment type="caution">
    <text evidence="1">The sequence shown here is derived from an EMBL/GenBank/DDBJ whole genome shotgun (WGS) entry which is preliminary data.</text>
</comment>
<sequence>MQYEKFMDLLKVGDRVSRAYRCDVCGKFCSNCYKITGFDIYPDDYAERGYSYVDKKTVISDVCEDCYNDIKNCIHDKIFETAKKQIKGLIN</sequence>
<evidence type="ECO:0000313" key="2">
    <source>
        <dbReference type="Proteomes" id="UP000245905"/>
    </source>
</evidence>
<dbReference type="AlphaFoldDB" id="A0A2U2EKP5"/>
<name>A0A2U2EKP5_9FIRM</name>
<dbReference type="Proteomes" id="UP000245905">
    <property type="component" value="Unassembled WGS sequence"/>
</dbReference>